<proteinExistence type="predicted"/>
<comment type="caution">
    <text evidence="1">The sequence shown here is derived from an EMBL/GenBank/DDBJ whole genome shotgun (WGS) entry which is preliminary data.</text>
</comment>
<evidence type="ECO:0000313" key="2">
    <source>
        <dbReference type="Proteomes" id="UP001607303"/>
    </source>
</evidence>
<organism evidence="1 2">
    <name type="scientific">Vespula maculifrons</name>
    <name type="common">Eastern yellow jacket</name>
    <name type="synonym">Wasp</name>
    <dbReference type="NCBI Taxonomy" id="7453"/>
    <lineage>
        <taxon>Eukaryota</taxon>
        <taxon>Metazoa</taxon>
        <taxon>Ecdysozoa</taxon>
        <taxon>Arthropoda</taxon>
        <taxon>Hexapoda</taxon>
        <taxon>Insecta</taxon>
        <taxon>Pterygota</taxon>
        <taxon>Neoptera</taxon>
        <taxon>Endopterygota</taxon>
        <taxon>Hymenoptera</taxon>
        <taxon>Apocrita</taxon>
        <taxon>Aculeata</taxon>
        <taxon>Vespoidea</taxon>
        <taxon>Vespidae</taxon>
        <taxon>Vespinae</taxon>
        <taxon>Vespula</taxon>
    </lineage>
</organism>
<gene>
    <name evidence="1" type="ORF">V1477_016321</name>
</gene>
<keyword evidence="2" id="KW-1185">Reference proteome</keyword>
<protein>
    <submittedName>
        <fullName evidence="1">Uncharacterized protein</fullName>
    </submittedName>
</protein>
<accession>A0ABD2BCU2</accession>
<name>A0ABD2BCU2_VESMC</name>
<dbReference type="Proteomes" id="UP001607303">
    <property type="component" value="Unassembled WGS sequence"/>
</dbReference>
<dbReference type="EMBL" id="JAYRBN010000091">
    <property type="protein sequence ID" value="KAL2730510.1"/>
    <property type="molecule type" value="Genomic_DNA"/>
</dbReference>
<reference evidence="1 2" key="1">
    <citation type="journal article" date="2024" name="Ann. Entomol. Soc. Am.">
        <title>Genomic analyses of the southern and eastern yellowjacket wasps (Hymenoptera: Vespidae) reveal evolutionary signatures of social life.</title>
        <authorList>
            <person name="Catto M.A."/>
            <person name="Caine P.B."/>
            <person name="Orr S.E."/>
            <person name="Hunt B.G."/>
            <person name="Goodisman M.A.D."/>
        </authorList>
    </citation>
    <scope>NUCLEOTIDE SEQUENCE [LARGE SCALE GENOMIC DNA]</scope>
    <source>
        <strain evidence="1">232</strain>
        <tissue evidence="1">Head and thorax</tissue>
    </source>
</reference>
<evidence type="ECO:0000313" key="1">
    <source>
        <dbReference type="EMBL" id="KAL2730510.1"/>
    </source>
</evidence>
<dbReference type="AlphaFoldDB" id="A0ABD2BCU2"/>
<sequence>MTTTTTTTATAAATTTTTVTTTTTTTMMTTATNEFESPCECERPCKSGVPARGKSDFLLARCDKNMLFKDSTKYQLKEGVYDWKLCKKFDRLAGRKPQRSVLVGFPRVGTVEFGKRTTMKMERNFTTWTDTYRRDRVLPSAG</sequence>